<keyword evidence="1" id="KW-0805">Transcription regulation</keyword>
<organism evidence="5 6">
    <name type="scientific">Pseudorhizobium tarimense</name>
    <dbReference type="NCBI Taxonomy" id="1079109"/>
    <lineage>
        <taxon>Bacteria</taxon>
        <taxon>Pseudomonadati</taxon>
        <taxon>Pseudomonadota</taxon>
        <taxon>Alphaproteobacteria</taxon>
        <taxon>Hyphomicrobiales</taxon>
        <taxon>Rhizobiaceae</taxon>
        <taxon>Rhizobium/Agrobacterium group</taxon>
        <taxon>Pseudorhizobium</taxon>
    </lineage>
</organism>
<dbReference type="RefSeq" id="WP_247243593.1">
    <property type="nucleotide sequence ID" value="NZ_JALJRA010000006.1"/>
</dbReference>
<dbReference type="PROSITE" id="PS51063">
    <property type="entry name" value="HTH_CRP_2"/>
    <property type="match status" value="1"/>
</dbReference>
<evidence type="ECO:0000313" key="5">
    <source>
        <dbReference type="EMBL" id="MET3585643.1"/>
    </source>
</evidence>
<comment type="caution">
    <text evidence="5">The sequence shown here is derived from an EMBL/GenBank/DDBJ whole genome shotgun (WGS) entry which is preliminary data.</text>
</comment>
<evidence type="ECO:0000313" key="6">
    <source>
        <dbReference type="Proteomes" id="UP001549031"/>
    </source>
</evidence>
<dbReference type="SUPFAM" id="SSF51206">
    <property type="entry name" value="cAMP-binding domain-like"/>
    <property type="match status" value="1"/>
</dbReference>
<name>A0ABV2H520_9HYPH</name>
<protein>
    <submittedName>
        <fullName evidence="5">CRP-like cAMP-binding protein</fullName>
    </submittedName>
</protein>
<gene>
    <name evidence="5" type="ORF">ABID21_001752</name>
</gene>
<dbReference type="InterPro" id="IPR018490">
    <property type="entry name" value="cNMP-bd_dom_sf"/>
</dbReference>
<dbReference type="InterPro" id="IPR014710">
    <property type="entry name" value="RmlC-like_jellyroll"/>
</dbReference>
<dbReference type="Proteomes" id="UP001549031">
    <property type="component" value="Unassembled WGS sequence"/>
</dbReference>
<feature type="domain" description="HTH crp-type" evidence="4">
    <location>
        <begin position="142"/>
        <end position="207"/>
    </location>
</feature>
<sequence length="234" mass="25788">MIETNNHLLKQLSSQDAALLTPMLEHVDLKQNDILFEPLQEIPYVYFFNGGLSSEVATNADGQRIEVGCIGYEGFSSVPVILGAGSSPHRSFMQAGASALRIGSADLRGAMAASLTLSSLLMRFAHVFMCQIAATALADGRYKVEQRLARWLLMSQDRLGQELPLTHDFLGLMLGVRRPSVTDALHVLEGERAITAERMLIKVRDRSKLETFAGDAYGAPEAEYRRVISHKWPA</sequence>
<dbReference type="InterPro" id="IPR036390">
    <property type="entry name" value="WH_DNA-bd_sf"/>
</dbReference>
<reference evidence="5 6" key="1">
    <citation type="submission" date="2024-06" db="EMBL/GenBank/DDBJ databases">
        <title>Genomic Encyclopedia of Type Strains, Phase IV (KMG-IV): sequencing the most valuable type-strain genomes for metagenomic binning, comparative biology and taxonomic classification.</title>
        <authorList>
            <person name="Goeker M."/>
        </authorList>
    </citation>
    <scope>NUCLEOTIDE SEQUENCE [LARGE SCALE GENOMIC DNA]</scope>
    <source>
        <strain evidence="5 6">DSM 105042</strain>
    </source>
</reference>
<keyword evidence="2" id="KW-0238">DNA-binding</keyword>
<evidence type="ECO:0000256" key="2">
    <source>
        <dbReference type="ARBA" id="ARBA00023125"/>
    </source>
</evidence>
<evidence type="ECO:0000259" key="4">
    <source>
        <dbReference type="PROSITE" id="PS51063"/>
    </source>
</evidence>
<keyword evidence="3" id="KW-0804">Transcription</keyword>
<dbReference type="Pfam" id="PF13545">
    <property type="entry name" value="HTH_Crp_2"/>
    <property type="match status" value="1"/>
</dbReference>
<accession>A0ABV2H520</accession>
<evidence type="ECO:0000256" key="3">
    <source>
        <dbReference type="ARBA" id="ARBA00023163"/>
    </source>
</evidence>
<dbReference type="Gene3D" id="2.60.120.10">
    <property type="entry name" value="Jelly Rolls"/>
    <property type="match status" value="1"/>
</dbReference>
<dbReference type="EMBL" id="JBEPLJ010000006">
    <property type="protein sequence ID" value="MET3585643.1"/>
    <property type="molecule type" value="Genomic_DNA"/>
</dbReference>
<dbReference type="SUPFAM" id="SSF46785">
    <property type="entry name" value="Winged helix' DNA-binding domain"/>
    <property type="match status" value="1"/>
</dbReference>
<keyword evidence="6" id="KW-1185">Reference proteome</keyword>
<proteinExistence type="predicted"/>
<evidence type="ECO:0000256" key="1">
    <source>
        <dbReference type="ARBA" id="ARBA00023015"/>
    </source>
</evidence>
<dbReference type="InterPro" id="IPR012318">
    <property type="entry name" value="HTH_CRP"/>
</dbReference>